<comment type="similarity">
    <text evidence="2 6">Belongs to the GDT1 family.</text>
</comment>
<feature type="transmembrane region" description="Helical" evidence="6">
    <location>
        <begin position="131"/>
        <end position="155"/>
    </location>
</feature>
<feature type="transmembrane region" description="Helical" evidence="6">
    <location>
        <begin position="167"/>
        <end position="185"/>
    </location>
</feature>
<dbReference type="OrthoDB" id="9801356at2"/>
<evidence type="ECO:0000256" key="2">
    <source>
        <dbReference type="ARBA" id="ARBA00009190"/>
    </source>
</evidence>
<evidence type="ECO:0000256" key="6">
    <source>
        <dbReference type="RuleBase" id="RU365102"/>
    </source>
</evidence>
<accession>A0A5P1R8P4</accession>
<gene>
    <name evidence="7" type="ORF">F0U83_04385</name>
</gene>
<organism evidence="7 8">
    <name type="scientific">Neptunomonas concharum</name>
    <dbReference type="NCBI Taxonomy" id="1031538"/>
    <lineage>
        <taxon>Bacteria</taxon>
        <taxon>Pseudomonadati</taxon>
        <taxon>Pseudomonadota</taxon>
        <taxon>Gammaproteobacteria</taxon>
        <taxon>Oceanospirillales</taxon>
        <taxon>Oceanospirillaceae</taxon>
        <taxon>Neptunomonas</taxon>
    </lineage>
</organism>
<dbReference type="PANTHER" id="PTHR12608:SF1">
    <property type="entry name" value="TRANSMEMBRANE PROTEIN 165"/>
    <property type="match status" value="1"/>
</dbReference>
<evidence type="ECO:0000256" key="5">
    <source>
        <dbReference type="ARBA" id="ARBA00023136"/>
    </source>
</evidence>
<feature type="transmembrane region" description="Helical" evidence="6">
    <location>
        <begin position="36"/>
        <end position="57"/>
    </location>
</feature>
<dbReference type="Pfam" id="PF01169">
    <property type="entry name" value="GDT1"/>
    <property type="match status" value="2"/>
</dbReference>
<dbReference type="PANTHER" id="PTHR12608">
    <property type="entry name" value="TRANSMEMBRANE PROTEIN HTP-1 RELATED"/>
    <property type="match status" value="1"/>
</dbReference>
<dbReference type="RefSeq" id="WP_138988919.1">
    <property type="nucleotide sequence ID" value="NZ_CP043869.1"/>
</dbReference>
<name>A0A5P1R8P4_9GAMM</name>
<reference evidence="7 8" key="1">
    <citation type="journal article" date="2019" name="Biochem. Eng. J.">
        <title>Metabolic engineering of the marine bacteria Neptunomonas concharum for the production of acetoin and meso-2,3-butanediol from acetate.</title>
        <authorList>
            <person name="Li W."/>
            <person name="Pu N."/>
            <person name="Liu C.-X."/>
            <person name="Yuan Q.-P."/>
            <person name="Li Z.-J."/>
        </authorList>
    </citation>
    <scope>NUCLEOTIDE SEQUENCE [LARGE SCALE GENOMIC DNA]</scope>
    <source>
        <strain evidence="7 8">JCM17730</strain>
    </source>
</reference>
<sequence length="194" mass="20960">MEALISLSQVFLLVFLAEFGDKSQLVAMTLAARYRPFPVIVGAVAAFAVLNILGVLFGASVAQWLPGWAVALAVAVLFLYFGWQSLRVEEDDEGEDDLKVGRQLLLSVFLLIFLAEFGDKTQLAVAAMGGIHSIVPVWLGATLALSLTTVVGVLVGHKLLKHVPLHLIHKGSGVLFILFGIAALLESWQQWLVV</sequence>
<dbReference type="InterPro" id="IPR001727">
    <property type="entry name" value="GDT1-like"/>
</dbReference>
<feature type="transmembrane region" description="Helical" evidence="6">
    <location>
        <begin position="64"/>
        <end position="83"/>
    </location>
</feature>
<proteinExistence type="inferred from homology"/>
<keyword evidence="8" id="KW-1185">Reference proteome</keyword>
<dbReference type="AlphaFoldDB" id="A0A5P1R8P4"/>
<evidence type="ECO:0000313" key="7">
    <source>
        <dbReference type="EMBL" id="QEQ96004.1"/>
    </source>
</evidence>
<dbReference type="GO" id="GO:0016020">
    <property type="term" value="C:membrane"/>
    <property type="evidence" value="ECO:0007669"/>
    <property type="project" value="UniProtKB-SubCell"/>
</dbReference>
<feature type="transmembrane region" description="Helical" evidence="6">
    <location>
        <begin position="103"/>
        <end position="119"/>
    </location>
</feature>
<dbReference type="EMBL" id="CP043869">
    <property type="protein sequence ID" value="QEQ96004.1"/>
    <property type="molecule type" value="Genomic_DNA"/>
</dbReference>
<evidence type="ECO:0000256" key="1">
    <source>
        <dbReference type="ARBA" id="ARBA00004141"/>
    </source>
</evidence>
<keyword evidence="3 6" id="KW-0812">Transmembrane</keyword>
<keyword evidence="5 6" id="KW-0472">Membrane</keyword>
<dbReference type="Proteomes" id="UP000324760">
    <property type="component" value="Chromosome"/>
</dbReference>
<dbReference type="GO" id="GO:0046873">
    <property type="term" value="F:metal ion transmembrane transporter activity"/>
    <property type="evidence" value="ECO:0007669"/>
    <property type="project" value="InterPro"/>
</dbReference>
<evidence type="ECO:0000256" key="4">
    <source>
        <dbReference type="ARBA" id="ARBA00022989"/>
    </source>
</evidence>
<comment type="subcellular location">
    <subcellularLocation>
        <location evidence="1 6">Membrane</location>
        <topology evidence="1 6">Multi-pass membrane protein</topology>
    </subcellularLocation>
</comment>
<dbReference type="KEGG" id="ncu:F0U83_04385"/>
<keyword evidence="4 6" id="KW-1133">Transmembrane helix</keyword>
<evidence type="ECO:0000313" key="8">
    <source>
        <dbReference type="Proteomes" id="UP000324760"/>
    </source>
</evidence>
<protein>
    <recommendedName>
        <fullName evidence="6">GDT1 family protein</fullName>
    </recommendedName>
</protein>
<evidence type="ECO:0000256" key="3">
    <source>
        <dbReference type="ARBA" id="ARBA00022692"/>
    </source>
</evidence>